<protein>
    <submittedName>
        <fullName evidence="2">Uncharacterized protein</fullName>
    </submittedName>
</protein>
<reference evidence="2 3" key="1">
    <citation type="submission" date="2019-12" db="EMBL/GenBank/DDBJ databases">
        <title>Microbes associate with the intestines of laboratory mice.</title>
        <authorList>
            <person name="Navarre W."/>
            <person name="Wong E."/>
        </authorList>
    </citation>
    <scope>NUCLEOTIDE SEQUENCE [LARGE SCALE GENOMIC DNA]</scope>
    <source>
        <strain evidence="2 3">NM82_D38</strain>
    </source>
</reference>
<accession>A0A6L6YFN2</accession>
<keyword evidence="1" id="KW-0175">Coiled coil</keyword>
<sequence>MTEEELKVKEEELKQKEMELAKKEEKRVLLEKLDRIERDLRAYEAYLYSCSYSRSRSKRDSLFGEFVETITYPFKGVF</sequence>
<feature type="coiled-coil region" evidence="1">
    <location>
        <begin position="1"/>
        <end position="46"/>
    </location>
</feature>
<organism evidence="2 3">
    <name type="scientific">Parasutterella muris</name>
    <dbReference type="NCBI Taxonomy" id="2565572"/>
    <lineage>
        <taxon>Bacteria</taxon>
        <taxon>Pseudomonadati</taxon>
        <taxon>Pseudomonadota</taxon>
        <taxon>Betaproteobacteria</taxon>
        <taxon>Burkholderiales</taxon>
        <taxon>Sutterellaceae</taxon>
        <taxon>Parasutterella</taxon>
    </lineage>
</organism>
<dbReference type="RefSeq" id="WP_160334838.1">
    <property type="nucleotide sequence ID" value="NZ_WSRP01000009.1"/>
</dbReference>
<proteinExistence type="predicted"/>
<dbReference type="Proteomes" id="UP000472580">
    <property type="component" value="Unassembled WGS sequence"/>
</dbReference>
<gene>
    <name evidence="2" type="ORF">E5987_04190</name>
</gene>
<evidence type="ECO:0000313" key="2">
    <source>
        <dbReference type="EMBL" id="MVX56406.1"/>
    </source>
</evidence>
<name>A0A6L6YFN2_9BURK</name>
<evidence type="ECO:0000256" key="1">
    <source>
        <dbReference type="SAM" id="Coils"/>
    </source>
</evidence>
<dbReference type="AlphaFoldDB" id="A0A6L6YFN2"/>
<dbReference type="EMBL" id="WSRP01000009">
    <property type="protein sequence ID" value="MVX56406.1"/>
    <property type="molecule type" value="Genomic_DNA"/>
</dbReference>
<comment type="caution">
    <text evidence="2">The sequence shown here is derived from an EMBL/GenBank/DDBJ whole genome shotgun (WGS) entry which is preliminary data.</text>
</comment>
<keyword evidence="3" id="KW-1185">Reference proteome</keyword>
<evidence type="ECO:0000313" key="3">
    <source>
        <dbReference type="Proteomes" id="UP000472580"/>
    </source>
</evidence>